<dbReference type="InterPro" id="IPR036188">
    <property type="entry name" value="FAD/NAD-bd_sf"/>
</dbReference>
<dbReference type="Pfam" id="PF13738">
    <property type="entry name" value="Pyr_redox_3"/>
    <property type="match status" value="1"/>
</dbReference>
<proteinExistence type="predicted"/>
<keyword evidence="3" id="KW-1185">Reference proteome</keyword>
<dbReference type="InParanoid" id="A0A540VFE2"/>
<gene>
    <name evidence="2" type="ORF">FKZ61_11630</name>
</gene>
<dbReference type="RefSeq" id="WP_141610305.1">
    <property type="nucleotide sequence ID" value="NZ_VIGC02000013.1"/>
</dbReference>
<organism evidence="2 3">
    <name type="scientific">Litorilinea aerophila</name>
    <dbReference type="NCBI Taxonomy" id="1204385"/>
    <lineage>
        <taxon>Bacteria</taxon>
        <taxon>Bacillati</taxon>
        <taxon>Chloroflexota</taxon>
        <taxon>Caldilineae</taxon>
        <taxon>Caldilineales</taxon>
        <taxon>Caldilineaceae</taxon>
        <taxon>Litorilinea</taxon>
    </lineage>
</organism>
<dbReference type="Proteomes" id="UP000317371">
    <property type="component" value="Unassembled WGS sequence"/>
</dbReference>
<keyword evidence="1" id="KW-0560">Oxidoreductase</keyword>
<evidence type="ECO:0000313" key="3">
    <source>
        <dbReference type="Proteomes" id="UP000317371"/>
    </source>
</evidence>
<name>A0A540VFE2_9CHLR</name>
<dbReference type="AlphaFoldDB" id="A0A540VFE2"/>
<dbReference type="PANTHER" id="PTHR43539:SF78">
    <property type="entry name" value="FLAVIN-CONTAINING MONOOXYGENASE"/>
    <property type="match status" value="1"/>
</dbReference>
<dbReference type="InterPro" id="IPR050982">
    <property type="entry name" value="Auxin_biosynth/cation_transpt"/>
</dbReference>
<reference evidence="2 3" key="1">
    <citation type="submission" date="2019-06" db="EMBL/GenBank/DDBJ databases">
        <title>Genome sequence of Litorilinea aerophila BAA-2444.</title>
        <authorList>
            <person name="Maclea K.S."/>
            <person name="Maurais E.G."/>
            <person name="Iannazzi L.C."/>
        </authorList>
    </citation>
    <scope>NUCLEOTIDE SEQUENCE [LARGE SCALE GENOMIC DNA]</scope>
    <source>
        <strain evidence="2 3">ATCC BAA-2444</strain>
    </source>
</reference>
<dbReference type="OrthoDB" id="9778740at2"/>
<dbReference type="Gene3D" id="3.50.50.60">
    <property type="entry name" value="FAD/NAD(P)-binding domain"/>
    <property type="match status" value="2"/>
</dbReference>
<dbReference type="EMBL" id="VIGC01000013">
    <property type="protein sequence ID" value="TQE95486.1"/>
    <property type="molecule type" value="Genomic_DNA"/>
</dbReference>
<dbReference type="GO" id="GO:0050660">
    <property type="term" value="F:flavin adenine dinucleotide binding"/>
    <property type="evidence" value="ECO:0007669"/>
    <property type="project" value="TreeGrafter"/>
</dbReference>
<protein>
    <submittedName>
        <fullName evidence="2">Pyridine nucleotide-disulfide oxidoreductase</fullName>
    </submittedName>
</protein>
<dbReference type="SUPFAM" id="SSF51905">
    <property type="entry name" value="FAD/NAD(P)-binding domain"/>
    <property type="match status" value="1"/>
</dbReference>
<dbReference type="PANTHER" id="PTHR43539">
    <property type="entry name" value="FLAVIN-BINDING MONOOXYGENASE-LIKE PROTEIN (AFU_ORTHOLOGUE AFUA_4G09220)"/>
    <property type="match status" value="1"/>
</dbReference>
<dbReference type="PRINTS" id="PR00368">
    <property type="entry name" value="FADPNR"/>
</dbReference>
<dbReference type="GO" id="GO:0004497">
    <property type="term" value="F:monooxygenase activity"/>
    <property type="evidence" value="ECO:0007669"/>
    <property type="project" value="TreeGrafter"/>
</dbReference>
<accession>A0A540VFE2</accession>
<sequence length="520" mass="59964">MNTAHDYLIIGAGPAGLQLAYYMEKSGRDYLILEREKNPGAFFEKFPRHGMLISINKVFTGTDHPERNMRWDWNSLLSDEYELVFKNYTRRYFPTPDVLCRYLSDFAQRYQLRVQYNTSVVQVRKEDGLFHVTDAQGNTYLGRRLIVATGLFKPYIPDFPGVEYCDNYVTHNTDPELYRNKRVLILGKGNSAFETANHLVETAAAIHVCSPNSVKFAWQTHYVGHLRAVNNDFLDTYQLKSQNTVIDGTVMKVEREGNRYCVHIAYSHAKGQTTMREYDHVILCTGFQFDNSIFHESCRPELAIHNRFPAQTAEWESTNVPGMYFAGTLMQACDYKKTMSGFIHGFRYNVRTLSRLLEVKYHGTPWPSESVPLTPRAVLDKVLDRINNGSGIFLQPGFLQDVVVADEEAGMAHYYEDLRADYIHQSPFGANSHYYTVSLEYGHFMGDPFNIERDPSPERAHEAAYLHPVIRRFNQGRLVSEHHIQDDLESEWYLDEYVKPALAYFKSQLSATRDTQPILG</sequence>
<comment type="caution">
    <text evidence="2">The sequence shown here is derived from an EMBL/GenBank/DDBJ whole genome shotgun (WGS) entry which is preliminary data.</text>
</comment>
<evidence type="ECO:0000256" key="1">
    <source>
        <dbReference type="ARBA" id="ARBA00023002"/>
    </source>
</evidence>
<dbReference type="PRINTS" id="PR00411">
    <property type="entry name" value="PNDRDTASEI"/>
</dbReference>
<evidence type="ECO:0000313" key="2">
    <source>
        <dbReference type="EMBL" id="TQE95486.1"/>
    </source>
</evidence>